<dbReference type="InterPro" id="IPR000595">
    <property type="entry name" value="cNMP-bd_dom"/>
</dbReference>
<dbReference type="InterPro" id="IPR050818">
    <property type="entry name" value="KCNH_animal-type"/>
</dbReference>
<dbReference type="AlphaFoldDB" id="A0A8D5JGA6"/>
<dbReference type="Pfam" id="PF00027">
    <property type="entry name" value="cNMP_binding"/>
    <property type="match status" value="1"/>
</dbReference>
<evidence type="ECO:0000259" key="1">
    <source>
        <dbReference type="PROSITE" id="PS50042"/>
    </source>
</evidence>
<accession>A0A8D5JGA6</accession>
<reference evidence="2" key="1">
    <citation type="submission" date="2020-09" db="EMBL/GenBank/DDBJ databases">
        <title>Desulfogranum mesoprofundum gen. nov., sp. nov., a novel mesophilic, sulfate-reducing chemolithoautotroph isolated from a deep-sea hydrothermal vent chimney in the Suiyo Seamount.</title>
        <authorList>
            <person name="Hashimoto Y."/>
            <person name="Nakagawa S."/>
        </authorList>
    </citation>
    <scope>NUCLEOTIDE SEQUENCE</scope>
    <source>
        <strain evidence="2">KT2</strain>
    </source>
</reference>
<dbReference type="GO" id="GO:0005249">
    <property type="term" value="F:voltage-gated potassium channel activity"/>
    <property type="evidence" value="ECO:0007669"/>
    <property type="project" value="TreeGrafter"/>
</dbReference>
<evidence type="ECO:0000313" key="2">
    <source>
        <dbReference type="EMBL" id="BCL59839.1"/>
    </source>
</evidence>
<dbReference type="KEGG" id="dbk:DGMP_05320"/>
<protein>
    <recommendedName>
        <fullName evidence="1">Cyclic nucleotide-binding domain-containing protein</fullName>
    </recommendedName>
</protein>
<keyword evidence="3" id="KW-1185">Reference proteome</keyword>
<dbReference type="EMBL" id="AP024086">
    <property type="protein sequence ID" value="BCL59839.1"/>
    <property type="molecule type" value="Genomic_DNA"/>
</dbReference>
<dbReference type="PANTHER" id="PTHR10217">
    <property type="entry name" value="VOLTAGE AND LIGAND GATED POTASSIUM CHANNEL"/>
    <property type="match status" value="1"/>
</dbReference>
<dbReference type="GO" id="GO:0042391">
    <property type="term" value="P:regulation of membrane potential"/>
    <property type="evidence" value="ECO:0007669"/>
    <property type="project" value="TreeGrafter"/>
</dbReference>
<dbReference type="GO" id="GO:0005886">
    <property type="term" value="C:plasma membrane"/>
    <property type="evidence" value="ECO:0007669"/>
    <property type="project" value="TreeGrafter"/>
</dbReference>
<dbReference type="Proteomes" id="UP000826725">
    <property type="component" value="Chromosome"/>
</dbReference>
<sequence length="158" mass="17846">MHQNLELLKELPFFSAFPLQALKILALLPTRGDFLPEDLLYEKGDDTDRAYLVLEGCLVLTTNGENGTTETIRKFIAGDFIGSLSLFGQNIALFNLKAEKKTRVLTIDREQFQKILEQFPEVQPLSLKAVLKEINRWERTNISEAAPCCFSRLGVTAL</sequence>
<dbReference type="SMART" id="SM00100">
    <property type="entry name" value="cNMP"/>
    <property type="match status" value="1"/>
</dbReference>
<proteinExistence type="predicted"/>
<evidence type="ECO:0000313" key="3">
    <source>
        <dbReference type="Proteomes" id="UP000826725"/>
    </source>
</evidence>
<gene>
    <name evidence="2" type="ORF">DGMP_05320</name>
</gene>
<dbReference type="PROSITE" id="PS50042">
    <property type="entry name" value="CNMP_BINDING_3"/>
    <property type="match status" value="1"/>
</dbReference>
<feature type="domain" description="Cyclic nucleotide-binding" evidence="1">
    <location>
        <begin position="13"/>
        <end position="133"/>
    </location>
</feature>
<organism evidence="2 3">
    <name type="scientific">Desulfomarina profundi</name>
    <dbReference type="NCBI Taxonomy" id="2772557"/>
    <lineage>
        <taxon>Bacteria</taxon>
        <taxon>Pseudomonadati</taxon>
        <taxon>Thermodesulfobacteriota</taxon>
        <taxon>Desulfobulbia</taxon>
        <taxon>Desulfobulbales</taxon>
        <taxon>Desulfobulbaceae</taxon>
        <taxon>Desulfomarina</taxon>
    </lineage>
</organism>
<name>A0A8D5JGA6_9BACT</name>
<dbReference type="CDD" id="cd00038">
    <property type="entry name" value="CAP_ED"/>
    <property type="match status" value="1"/>
</dbReference>
<dbReference type="PANTHER" id="PTHR10217:SF435">
    <property type="entry name" value="POTASSIUM VOLTAGE-GATED CHANNEL PROTEIN EAG"/>
    <property type="match status" value="1"/>
</dbReference>